<name>A0A1I7RQ41_BURXY</name>
<sequence length="596" mass="67783">MSNQGSSQVPSATVAIGNLRLLDLSFLNAPSGTTPSSSASSIDANRRNNSVVSRPASINYASSQVQKRTVYSCTTRNENRPLVLPKVAHKPKVNSKFPFDGEYLISQERKPPPRDLEDDLAQFRCTWQGCGKRVSTNINFIYHIWAHIIHDKEGECDVDKAIDLQFFDKPVDTKGKAKIRNHNFCVYCLSTFPTHKDMIDHVLLHSKRSSGEKKEVLLCHICERGVPLAEMKSHVDVHGFNDLPYGCETCRFKTSSRQALLRHFERKHNNSVVLLCPFCMMVFNTKKHYSKGRRVFIKADFFIDHLKEHVEWSNYRAKCKRCACKFASTEHSELEKKMNEHKSVHSYNKNRIEERSMLLLNYEMKSKRSARLNAIPTQCPDCNCYFKTAESHFEKELKHCENPGCGYSTACVVGVRQHKALCPLGPEESLRIPFGRKSLKDEEKGSIHAERLEFNCSRDCGFKTQNSHQMANHLNRDCVGASAMSSVSTKPKIVKEGNLSRSEEAEVEHFALKSSLEGRKRGLSPDIPPHPLADSLISCLGAKKFKSILKSQRHFKSVEVKDKEYVKESKIGSLFFFRFNETKVTPSDIANKLIPY</sequence>
<feature type="domain" description="C2H2-type" evidence="5">
    <location>
        <begin position="125"/>
        <end position="147"/>
    </location>
</feature>
<keyword evidence="3" id="KW-0863">Zinc-finger</keyword>
<dbReference type="GO" id="GO:0005634">
    <property type="term" value="C:nucleus"/>
    <property type="evidence" value="ECO:0007669"/>
    <property type="project" value="TreeGrafter"/>
</dbReference>
<dbReference type="Gene3D" id="3.30.160.60">
    <property type="entry name" value="Classic Zinc Finger"/>
    <property type="match status" value="1"/>
</dbReference>
<evidence type="ECO:0000259" key="5">
    <source>
        <dbReference type="PROSITE" id="PS00028"/>
    </source>
</evidence>
<dbReference type="PANTHER" id="PTHR24403:SF67">
    <property type="entry name" value="FI01116P-RELATED"/>
    <property type="match status" value="1"/>
</dbReference>
<evidence type="ECO:0000256" key="1">
    <source>
        <dbReference type="ARBA" id="ARBA00022723"/>
    </source>
</evidence>
<dbReference type="AlphaFoldDB" id="A0A1I7RQ41"/>
<dbReference type="SMART" id="SM00355">
    <property type="entry name" value="ZnF_C2H2"/>
    <property type="match status" value="5"/>
</dbReference>
<dbReference type="InterPro" id="IPR013087">
    <property type="entry name" value="Znf_C2H2_type"/>
</dbReference>
<dbReference type="GO" id="GO:0045944">
    <property type="term" value="P:positive regulation of transcription by RNA polymerase II"/>
    <property type="evidence" value="ECO:0007669"/>
    <property type="project" value="TreeGrafter"/>
</dbReference>
<dbReference type="WBParaSite" id="BXY_0283200.1">
    <property type="protein sequence ID" value="BXY_0283200.1"/>
    <property type="gene ID" value="BXY_0283200"/>
</dbReference>
<dbReference type="GO" id="GO:0008270">
    <property type="term" value="F:zinc ion binding"/>
    <property type="evidence" value="ECO:0007669"/>
    <property type="project" value="UniProtKB-KW"/>
</dbReference>
<dbReference type="Proteomes" id="UP000095284">
    <property type="component" value="Unplaced"/>
</dbReference>
<accession>A0A1I7RQ41</accession>
<keyword evidence="4" id="KW-0862">Zinc</keyword>
<dbReference type="PANTHER" id="PTHR24403">
    <property type="entry name" value="ZINC FINGER PROTEIN"/>
    <property type="match status" value="1"/>
</dbReference>
<evidence type="ECO:0000256" key="2">
    <source>
        <dbReference type="ARBA" id="ARBA00022737"/>
    </source>
</evidence>
<organism evidence="6 7">
    <name type="scientific">Bursaphelenchus xylophilus</name>
    <name type="common">Pinewood nematode worm</name>
    <name type="synonym">Aphelenchoides xylophilus</name>
    <dbReference type="NCBI Taxonomy" id="6326"/>
    <lineage>
        <taxon>Eukaryota</taxon>
        <taxon>Metazoa</taxon>
        <taxon>Ecdysozoa</taxon>
        <taxon>Nematoda</taxon>
        <taxon>Chromadorea</taxon>
        <taxon>Rhabditida</taxon>
        <taxon>Tylenchina</taxon>
        <taxon>Tylenchomorpha</taxon>
        <taxon>Aphelenchoidea</taxon>
        <taxon>Aphelenchoididae</taxon>
        <taxon>Bursaphelenchus</taxon>
    </lineage>
</organism>
<dbReference type="eggNOG" id="KOG1721">
    <property type="taxonomic scope" value="Eukaryota"/>
</dbReference>
<keyword evidence="1" id="KW-0479">Metal-binding</keyword>
<proteinExistence type="predicted"/>
<feature type="domain" description="C2H2-type" evidence="5">
    <location>
        <begin position="185"/>
        <end position="205"/>
    </location>
</feature>
<evidence type="ECO:0000313" key="6">
    <source>
        <dbReference type="Proteomes" id="UP000095284"/>
    </source>
</evidence>
<dbReference type="PROSITE" id="PS00028">
    <property type="entry name" value="ZINC_FINGER_C2H2_1"/>
    <property type="match status" value="2"/>
</dbReference>
<evidence type="ECO:0000256" key="4">
    <source>
        <dbReference type="ARBA" id="ARBA00022833"/>
    </source>
</evidence>
<evidence type="ECO:0000313" key="7">
    <source>
        <dbReference type="WBParaSite" id="BXY_0283200.1"/>
    </source>
</evidence>
<keyword evidence="2" id="KW-0677">Repeat</keyword>
<evidence type="ECO:0000256" key="3">
    <source>
        <dbReference type="ARBA" id="ARBA00022771"/>
    </source>
</evidence>
<reference evidence="7" key="1">
    <citation type="submission" date="2016-11" db="UniProtKB">
        <authorList>
            <consortium name="WormBaseParasite"/>
        </authorList>
    </citation>
    <scope>IDENTIFICATION</scope>
</reference>
<protein>
    <submittedName>
        <fullName evidence="7">C2H2-type domain-containing protein</fullName>
    </submittedName>
</protein>
<dbReference type="InterPro" id="IPR050688">
    <property type="entry name" value="Zinc_finger/UBP_domain"/>
</dbReference>